<dbReference type="SUPFAM" id="SSF53756">
    <property type="entry name" value="UDP-Glycosyltransferase/glycogen phosphorylase"/>
    <property type="match status" value="1"/>
</dbReference>
<evidence type="ECO:0000313" key="2">
    <source>
        <dbReference type="Proteomes" id="UP000019254"/>
    </source>
</evidence>
<evidence type="ECO:0000313" key="1">
    <source>
        <dbReference type="EMBL" id="EUJ25288.1"/>
    </source>
</evidence>
<name>W7BYK8_9LIST</name>
<dbReference type="RefSeq" id="WP_036082365.1">
    <property type="nucleotide sequence ID" value="NZ_AODE01000047.1"/>
</dbReference>
<dbReference type="PANTHER" id="PTHR12526">
    <property type="entry name" value="GLYCOSYLTRANSFERASE"/>
    <property type="match status" value="1"/>
</dbReference>
<dbReference type="STRING" id="1265820.PCORN_18064"/>
<reference evidence="1 2" key="1">
    <citation type="journal article" date="2014" name="Int. J. Syst. Evol. Microbiol.">
        <title>Listeria floridensis sp. nov., Listeria aquatica sp. nov., Listeria cornellensis sp. nov., Listeria riparia sp. nov. and Listeria grandensis sp. nov., from agricultural and natural environments.</title>
        <authorList>
            <person name="den Bakker H.C."/>
            <person name="Warchocki S."/>
            <person name="Wright E.M."/>
            <person name="Allred A.F."/>
            <person name="Ahlstrom C."/>
            <person name="Manuel C.S."/>
            <person name="Stasiewicz M.J."/>
            <person name="Burrell A."/>
            <person name="Roof S."/>
            <person name="Strawn L."/>
            <person name="Fortes E.D."/>
            <person name="Nightingale K.K."/>
            <person name="Kephart D."/>
            <person name="Wiedmann M."/>
        </authorList>
    </citation>
    <scope>NUCLEOTIDE SEQUENCE [LARGE SCALE GENOMIC DNA]</scope>
    <source>
        <strain evidence="2">FSL F6-969</strain>
    </source>
</reference>
<dbReference type="EMBL" id="AODE01000047">
    <property type="protein sequence ID" value="EUJ25288.1"/>
    <property type="molecule type" value="Genomic_DNA"/>
</dbReference>
<dbReference type="OrthoDB" id="9813638at2"/>
<dbReference type="CDD" id="cd03801">
    <property type="entry name" value="GT4_PimA-like"/>
    <property type="match status" value="1"/>
</dbReference>
<comment type="caution">
    <text evidence="1">The sequence shown here is derived from an EMBL/GenBank/DDBJ whole genome shotgun (WGS) entry which is preliminary data.</text>
</comment>
<protein>
    <submittedName>
        <fullName evidence="1">Group 1 glycosyl transferase</fullName>
    </submittedName>
</protein>
<dbReference type="Pfam" id="PF13692">
    <property type="entry name" value="Glyco_trans_1_4"/>
    <property type="match status" value="1"/>
</dbReference>
<keyword evidence="2" id="KW-1185">Reference proteome</keyword>
<dbReference type="AlphaFoldDB" id="W7BYK8"/>
<dbReference type="Proteomes" id="UP000019254">
    <property type="component" value="Unassembled WGS sequence"/>
</dbReference>
<sequence length="393" mass="44340">MKTIFAHDHRFYRSADGKEILSKNAFDSSLWERYLEHTDELEVIARIFSFPEDAKRVEMTTSNHSQVTFQHIKETHTWKNIFPVNRAQKQIEQRVAKADAVIARLPSRIGSMAIKAAKKQGKHYMVEVVGDPMESYRHHGSKVLKYMATHAGGKMRKDVAEATHVLYVTQKDLQRKYPTCGERAAASNVEIESIDLEVYEKRKRKIKIQDVSKTVQIGMIGTLTTDYKGIDTAMDAIGKLKQQNRDVTLYILGPGDASKWLHYAEKVGVTENSVFCGILPSGKAIFDWIDKMDIYIQPSKTEGVPRALIEAMSRGCPAVGSSAGGIPELLSPNMIHMIGDSADLARKIDSLIVSRSKQLQEARKNLQTAAKYTKPILQKQRADLYHSFFKTLQ</sequence>
<dbReference type="PATRIC" id="fig|1265820.5.peg.3559"/>
<keyword evidence="1" id="KW-0808">Transferase</keyword>
<accession>W7BYK8</accession>
<dbReference type="GO" id="GO:0016740">
    <property type="term" value="F:transferase activity"/>
    <property type="evidence" value="ECO:0007669"/>
    <property type="project" value="UniProtKB-KW"/>
</dbReference>
<dbReference type="PANTHER" id="PTHR12526:SF637">
    <property type="entry name" value="GLYCOSYLTRANSFERASE EPSF-RELATED"/>
    <property type="match status" value="1"/>
</dbReference>
<gene>
    <name evidence="1" type="ORF">PCORN_18064</name>
</gene>
<proteinExistence type="predicted"/>
<dbReference type="Gene3D" id="3.40.50.2000">
    <property type="entry name" value="Glycogen Phosphorylase B"/>
    <property type="match status" value="2"/>
</dbReference>
<organism evidence="1 2">
    <name type="scientific">Listeria cornellensis FSL F6-0969</name>
    <dbReference type="NCBI Taxonomy" id="1265820"/>
    <lineage>
        <taxon>Bacteria</taxon>
        <taxon>Bacillati</taxon>
        <taxon>Bacillota</taxon>
        <taxon>Bacilli</taxon>
        <taxon>Bacillales</taxon>
        <taxon>Listeriaceae</taxon>
        <taxon>Listeria</taxon>
    </lineage>
</organism>